<organism evidence="2 3">
    <name type="scientific">Actinocorallia herbida</name>
    <dbReference type="NCBI Taxonomy" id="58109"/>
    <lineage>
        <taxon>Bacteria</taxon>
        <taxon>Bacillati</taxon>
        <taxon>Actinomycetota</taxon>
        <taxon>Actinomycetes</taxon>
        <taxon>Streptosporangiales</taxon>
        <taxon>Thermomonosporaceae</taxon>
        <taxon>Actinocorallia</taxon>
    </lineage>
</organism>
<evidence type="ECO:0000313" key="3">
    <source>
        <dbReference type="Proteomes" id="UP000272400"/>
    </source>
</evidence>
<evidence type="ECO:0000313" key="2">
    <source>
        <dbReference type="EMBL" id="ROO86006.1"/>
    </source>
</evidence>
<dbReference type="Proteomes" id="UP000272400">
    <property type="component" value="Unassembled WGS sequence"/>
</dbReference>
<comment type="caution">
    <text evidence="2">The sequence shown here is derived from an EMBL/GenBank/DDBJ whole genome shotgun (WGS) entry which is preliminary data.</text>
</comment>
<accession>A0A3N1CXP0</accession>
<name>A0A3N1CXP0_9ACTN</name>
<dbReference type="EMBL" id="RJKE01000001">
    <property type="protein sequence ID" value="ROO86006.1"/>
    <property type="molecule type" value="Genomic_DNA"/>
</dbReference>
<sequence>MDISGHPFGSGGQRSVLLSEATVVTRPSGAQDGLTHGSGPVR</sequence>
<keyword evidence="3" id="KW-1185">Reference proteome</keyword>
<protein>
    <submittedName>
        <fullName evidence="2">Uncharacterized protein</fullName>
    </submittedName>
</protein>
<reference evidence="2 3" key="1">
    <citation type="submission" date="2018-11" db="EMBL/GenBank/DDBJ databases">
        <title>Sequencing the genomes of 1000 actinobacteria strains.</title>
        <authorList>
            <person name="Klenk H.-P."/>
        </authorList>
    </citation>
    <scope>NUCLEOTIDE SEQUENCE [LARGE SCALE GENOMIC DNA]</scope>
    <source>
        <strain evidence="2 3">DSM 44254</strain>
    </source>
</reference>
<feature type="region of interest" description="Disordered" evidence="1">
    <location>
        <begin position="23"/>
        <end position="42"/>
    </location>
</feature>
<dbReference type="AlphaFoldDB" id="A0A3N1CXP0"/>
<proteinExistence type="predicted"/>
<evidence type="ECO:0000256" key="1">
    <source>
        <dbReference type="SAM" id="MobiDB-lite"/>
    </source>
</evidence>
<gene>
    <name evidence="2" type="ORF">EDD29_3567</name>
</gene>